<name>A0A834X795_9FABA</name>
<organism evidence="1 2">
    <name type="scientific">Senna tora</name>
    <dbReference type="NCBI Taxonomy" id="362788"/>
    <lineage>
        <taxon>Eukaryota</taxon>
        <taxon>Viridiplantae</taxon>
        <taxon>Streptophyta</taxon>
        <taxon>Embryophyta</taxon>
        <taxon>Tracheophyta</taxon>
        <taxon>Spermatophyta</taxon>
        <taxon>Magnoliopsida</taxon>
        <taxon>eudicotyledons</taxon>
        <taxon>Gunneridae</taxon>
        <taxon>Pentapetalae</taxon>
        <taxon>rosids</taxon>
        <taxon>fabids</taxon>
        <taxon>Fabales</taxon>
        <taxon>Fabaceae</taxon>
        <taxon>Caesalpinioideae</taxon>
        <taxon>Cassia clade</taxon>
        <taxon>Senna</taxon>
    </lineage>
</organism>
<evidence type="ECO:0000313" key="1">
    <source>
        <dbReference type="EMBL" id="KAF7839422.1"/>
    </source>
</evidence>
<proteinExistence type="predicted"/>
<protein>
    <submittedName>
        <fullName evidence="1">Uncharacterized protein</fullName>
    </submittedName>
</protein>
<dbReference type="EMBL" id="JAAIUW010000003">
    <property type="protein sequence ID" value="KAF7839422.1"/>
    <property type="molecule type" value="Genomic_DNA"/>
</dbReference>
<dbReference type="AlphaFoldDB" id="A0A834X795"/>
<evidence type="ECO:0000313" key="2">
    <source>
        <dbReference type="Proteomes" id="UP000634136"/>
    </source>
</evidence>
<gene>
    <name evidence="1" type="ORF">G2W53_007904</name>
</gene>
<comment type="caution">
    <text evidence="1">The sequence shown here is derived from an EMBL/GenBank/DDBJ whole genome shotgun (WGS) entry which is preliminary data.</text>
</comment>
<dbReference type="Proteomes" id="UP000634136">
    <property type="component" value="Unassembled WGS sequence"/>
</dbReference>
<accession>A0A834X795</accession>
<reference evidence="1" key="1">
    <citation type="submission" date="2020-09" db="EMBL/GenBank/DDBJ databases">
        <title>Genome-Enabled Discovery of Anthraquinone Biosynthesis in Senna tora.</title>
        <authorList>
            <person name="Kang S.-H."/>
            <person name="Pandey R.P."/>
            <person name="Lee C.-M."/>
            <person name="Sim J.-S."/>
            <person name="Jeong J.-T."/>
            <person name="Choi B.-S."/>
            <person name="Jung M."/>
            <person name="Ginzburg D."/>
            <person name="Zhao K."/>
            <person name="Won S.Y."/>
            <person name="Oh T.-J."/>
            <person name="Yu Y."/>
            <person name="Kim N.-H."/>
            <person name="Lee O.R."/>
            <person name="Lee T.-H."/>
            <person name="Bashyal P."/>
            <person name="Kim T.-S."/>
            <person name="Lee W.-H."/>
            <person name="Kawkins C."/>
            <person name="Kim C.-K."/>
            <person name="Kim J.S."/>
            <person name="Ahn B.O."/>
            <person name="Rhee S.Y."/>
            <person name="Sohng J.K."/>
        </authorList>
    </citation>
    <scope>NUCLEOTIDE SEQUENCE</scope>
    <source>
        <tissue evidence="1">Leaf</tissue>
    </source>
</reference>
<sequence>MLRAIIDRLWGLCGRLGSEHSQWRAVSLDDVEGHVGRRDGVIVGHLWMELERGRNDGEIMNVLDVMLRVSCEPCIYNRRRGPWDLYTSINEPTIPRMFLQSGCRIPSTSNL</sequence>
<keyword evidence="2" id="KW-1185">Reference proteome</keyword>